<dbReference type="InterPro" id="IPR000086">
    <property type="entry name" value="NUDIX_hydrolase_dom"/>
</dbReference>
<evidence type="ECO:0000256" key="4">
    <source>
        <dbReference type="ARBA" id="ARBA00022842"/>
    </source>
</evidence>
<dbReference type="CDD" id="cd18876">
    <property type="entry name" value="NUDIX_Hydrolase"/>
    <property type="match status" value="1"/>
</dbReference>
<reference evidence="7 8" key="1">
    <citation type="submission" date="2023-12" db="EMBL/GenBank/DDBJ databases">
        <title>Amycolatopsis sp. V23-08.</title>
        <authorList>
            <person name="Somphong A."/>
        </authorList>
    </citation>
    <scope>NUCLEOTIDE SEQUENCE [LARGE SCALE GENOMIC DNA]</scope>
    <source>
        <strain evidence="7 8">V23-08</strain>
    </source>
</reference>
<evidence type="ECO:0000259" key="6">
    <source>
        <dbReference type="PROSITE" id="PS51462"/>
    </source>
</evidence>
<dbReference type="InterPro" id="IPR020084">
    <property type="entry name" value="NUDIX_hydrolase_CS"/>
</dbReference>
<evidence type="ECO:0000256" key="3">
    <source>
        <dbReference type="ARBA" id="ARBA00022801"/>
    </source>
</evidence>
<dbReference type="PANTHER" id="PTHR43046:SF12">
    <property type="entry name" value="GDP-MANNOSE MANNOSYL HYDROLASE"/>
    <property type="match status" value="1"/>
</dbReference>
<evidence type="ECO:0000256" key="5">
    <source>
        <dbReference type="RuleBase" id="RU003476"/>
    </source>
</evidence>
<comment type="caution">
    <text evidence="7">The sequence shown here is derived from an EMBL/GenBank/DDBJ whole genome shotgun (WGS) entry which is preliminary data.</text>
</comment>
<feature type="domain" description="Nudix hydrolase" evidence="6">
    <location>
        <begin position="21"/>
        <end position="150"/>
    </location>
</feature>
<dbReference type="PROSITE" id="PS00893">
    <property type="entry name" value="NUDIX_BOX"/>
    <property type="match status" value="1"/>
</dbReference>
<evidence type="ECO:0000313" key="7">
    <source>
        <dbReference type="EMBL" id="MEA5358747.1"/>
    </source>
</evidence>
<dbReference type="Pfam" id="PF00293">
    <property type="entry name" value="NUDIX"/>
    <property type="match status" value="1"/>
</dbReference>
<name>A0ABU5QXU5_9PSEU</name>
<dbReference type="PROSITE" id="PS51462">
    <property type="entry name" value="NUDIX"/>
    <property type="match status" value="1"/>
</dbReference>
<comment type="similarity">
    <text evidence="2 5">Belongs to the Nudix hydrolase family.</text>
</comment>
<sequence length="171" mass="18778">MTDDEAARFAYLAEGNAKQARKRVAADVLITDQAGRVLLVDPTYKEGWDIPGGMAEANEPPRVAAERELHEELGLTLTIGRLLLVEWVPPHGPWDDQLVFLFDGGVMDEAEIAGLRLADDELAGMQFVTLDEAEPLLKSRLWAQLRKGLDARAYGRSTYVELESAGDETAG</sequence>
<dbReference type="SUPFAM" id="SSF55811">
    <property type="entry name" value="Nudix"/>
    <property type="match status" value="1"/>
</dbReference>
<evidence type="ECO:0000256" key="1">
    <source>
        <dbReference type="ARBA" id="ARBA00001946"/>
    </source>
</evidence>
<organism evidence="7 8">
    <name type="scientific">Amycolatopsis heterodermiae</name>
    <dbReference type="NCBI Taxonomy" id="3110235"/>
    <lineage>
        <taxon>Bacteria</taxon>
        <taxon>Bacillati</taxon>
        <taxon>Actinomycetota</taxon>
        <taxon>Actinomycetes</taxon>
        <taxon>Pseudonocardiales</taxon>
        <taxon>Pseudonocardiaceae</taxon>
        <taxon>Amycolatopsis</taxon>
    </lineage>
</organism>
<dbReference type="InterPro" id="IPR020476">
    <property type="entry name" value="Nudix_hydrolase"/>
</dbReference>
<protein>
    <submittedName>
        <fullName evidence="7">NUDIX hydrolase</fullName>
        <ecNumber evidence="7">3.6.-.-</ecNumber>
    </submittedName>
</protein>
<proteinExistence type="inferred from homology"/>
<dbReference type="InterPro" id="IPR015797">
    <property type="entry name" value="NUDIX_hydrolase-like_dom_sf"/>
</dbReference>
<dbReference type="Gene3D" id="3.90.79.10">
    <property type="entry name" value="Nucleoside Triphosphate Pyrophosphohydrolase"/>
    <property type="match status" value="1"/>
</dbReference>
<dbReference type="GO" id="GO:0016787">
    <property type="term" value="F:hydrolase activity"/>
    <property type="evidence" value="ECO:0007669"/>
    <property type="project" value="UniProtKB-KW"/>
</dbReference>
<evidence type="ECO:0000313" key="8">
    <source>
        <dbReference type="Proteomes" id="UP001304298"/>
    </source>
</evidence>
<keyword evidence="8" id="KW-1185">Reference proteome</keyword>
<dbReference type="EMBL" id="JAYFSI010000001">
    <property type="protein sequence ID" value="MEA5358747.1"/>
    <property type="molecule type" value="Genomic_DNA"/>
</dbReference>
<dbReference type="Proteomes" id="UP001304298">
    <property type="component" value="Unassembled WGS sequence"/>
</dbReference>
<accession>A0ABU5QXU5</accession>
<gene>
    <name evidence="7" type="ORF">VA596_04305</name>
</gene>
<dbReference type="PANTHER" id="PTHR43046">
    <property type="entry name" value="GDP-MANNOSE MANNOSYL HYDROLASE"/>
    <property type="match status" value="1"/>
</dbReference>
<dbReference type="PRINTS" id="PR00502">
    <property type="entry name" value="NUDIXFAMILY"/>
</dbReference>
<evidence type="ECO:0000256" key="2">
    <source>
        <dbReference type="ARBA" id="ARBA00005582"/>
    </source>
</evidence>
<dbReference type="RefSeq" id="WP_323323818.1">
    <property type="nucleotide sequence ID" value="NZ_JAYFSI010000001.1"/>
</dbReference>
<keyword evidence="3 5" id="KW-0378">Hydrolase</keyword>
<dbReference type="EC" id="3.6.-.-" evidence="7"/>
<comment type="cofactor">
    <cofactor evidence="1">
        <name>Mg(2+)</name>
        <dbReference type="ChEBI" id="CHEBI:18420"/>
    </cofactor>
</comment>
<keyword evidence="4" id="KW-0460">Magnesium</keyword>